<feature type="transmembrane region" description="Helical" evidence="5">
    <location>
        <begin position="680"/>
        <end position="705"/>
    </location>
</feature>
<comment type="subcellular location">
    <subcellularLocation>
        <location evidence="1 5">Cell membrane</location>
        <topology evidence="1 5">Multi-pass membrane protein</topology>
    </subcellularLocation>
</comment>
<dbReference type="PROSITE" id="PS50928">
    <property type="entry name" value="ABC_TM1"/>
    <property type="match status" value="2"/>
</dbReference>
<feature type="domain" description="ABC transmembrane type-1" evidence="6">
    <location>
        <begin position="511"/>
        <end position="699"/>
    </location>
</feature>
<evidence type="ECO:0000256" key="3">
    <source>
        <dbReference type="ARBA" id="ARBA00022989"/>
    </source>
</evidence>
<dbReference type="InterPro" id="IPR035906">
    <property type="entry name" value="MetI-like_sf"/>
</dbReference>
<name>A0A285SES5_9HYPH</name>
<evidence type="ECO:0000256" key="5">
    <source>
        <dbReference type="RuleBase" id="RU363032"/>
    </source>
</evidence>
<evidence type="ECO:0000256" key="4">
    <source>
        <dbReference type="ARBA" id="ARBA00023136"/>
    </source>
</evidence>
<feature type="transmembrane region" description="Helical" evidence="5">
    <location>
        <begin position="637"/>
        <end position="660"/>
    </location>
</feature>
<dbReference type="STRING" id="538381.GCA_001696535_02214"/>
<keyword evidence="4 5" id="KW-0472">Membrane</keyword>
<keyword evidence="2 5" id="KW-0812">Transmembrane</keyword>
<evidence type="ECO:0000259" key="6">
    <source>
        <dbReference type="PROSITE" id="PS50928"/>
    </source>
</evidence>
<reference evidence="7 8" key="1">
    <citation type="submission" date="2017-08" db="EMBL/GenBank/DDBJ databases">
        <authorList>
            <person name="de Groot N.N."/>
        </authorList>
    </citation>
    <scope>NUCLEOTIDE SEQUENCE [LARGE SCALE GENOMIC DNA]</scope>
    <source>
        <strain evidence="7 8">USBA 352</strain>
    </source>
</reference>
<dbReference type="CDD" id="cd06261">
    <property type="entry name" value="TM_PBP2"/>
    <property type="match status" value="2"/>
</dbReference>
<feature type="transmembrane region" description="Helical" evidence="5">
    <location>
        <begin position="21"/>
        <end position="41"/>
    </location>
</feature>
<accession>A0A285SES5</accession>
<dbReference type="GO" id="GO:0055085">
    <property type="term" value="P:transmembrane transport"/>
    <property type="evidence" value="ECO:0007669"/>
    <property type="project" value="InterPro"/>
</dbReference>
<gene>
    <name evidence="7" type="ORF">SAMN05421512_10575</name>
</gene>
<comment type="similarity">
    <text evidence="5">Belongs to the binding-protein-dependent transport system permease family.</text>
</comment>
<dbReference type="GO" id="GO:0005886">
    <property type="term" value="C:plasma membrane"/>
    <property type="evidence" value="ECO:0007669"/>
    <property type="project" value="UniProtKB-SubCell"/>
</dbReference>
<feature type="transmembrane region" description="Helical" evidence="5">
    <location>
        <begin position="81"/>
        <end position="103"/>
    </location>
</feature>
<feature type="transmembrane region" description="Helical" evidence="5">
    <location>
        <begin position="549"/>
        <end position="569"/>
    </location>
</feature>
<dbReference type="PANTHER" id="PTHR43496:SF1">
    <property type="entry name" value="POLYGALACTURONAN_RHAMNOGALACTURONAN TRANSPORT SYSTEM PERMEASE PROTEIN YTEP"/>
    <property type="match status" value="1"/>
</dbReference>
<dbReference type="EMBL" id="OBML01000005">
    <property type="protein sequence ID" value="SOC06366.1"/>
    <property type="molecule type" value="Genomic_DNA"/>
</dbReference>
<evidence type="ECO:0000313" key="7">
    <source>
        <dbReference type="EMBL" id="SOC06366.1"/>
    </source>
</evidence>
<feature type="transmembrane region" description="Helical" evidence="5">
    <location>
        <begin position="149"/>
        <end position="170"/>
    </location>
</feature>
<feature type="transmembrane region" description="Helical" evidence="5">
    <location>
        <begin position="216"/>
        <end position="238"/>
    </location>
</feature>
<proteinExistence type="inferred from homology"/>
<dbReference type="Pfam" id="PF00528">
    <property type="entry name" value="BPD_transp_1"/>
    <property type="match status" value="2"/>
</dbReference>
<dbReference type="AlphaFoldDB" id="A0A285SES5"/>
<feature type="transmembrane region" description="Helical" evidence="5">
    <location>
        <begin position="511"/>
        <end position="537"/>
    </location>
</feature>
<feature type="transmembrane region" description="Helical" evidence="5">
    <location>
        <begin position="340"/>
        <end position="362"/>
    </location>
</feature>
<protein>
    <submittedName>
        <fullName evidence="7">Iron(III) transport system permease protein</fullName>
    </submittedName>
</protein>
<feature type="transmembrane region" description="Helical" evidence="5">
    <location>
        <begin position="449"/>
        <end position="473"/>
    </location>
</feature>
<feature type="transmembrane region" description="Helical" evidence="5">
    <location>
        <begin position="292"/>
        <end position="319"/>
    </location>
</feature>
<evidence type="ECO:0000256" key="2">
    <source>
        <dbReference type="ARBA" id="ARBA00022692"/>
    </source>
</evidence>
<feature type="transmembrane region" description="Helical" evidence="5">
    <location>
        <begin position="47"/>
        <end position="69"/>
    </location>
</feature>
<keyword evidence="5" id="KW-0813">Transport</keyword>
<evidence type="ECO:0000256" key="1">
    <source>
        <dbReference type="ARBA" id="ARBA00004651"/>
    </source>
</evidence>
<dbReference type="PANTHER" id="PTHR43496">
    <property type="entry name" value="PROTEIN LPLB"/>
    <property type="match status" value="1"/>
</dbReference>
<feature type="transmembrane region" description="Helical" evidence="5">
    <location>
        <begin position="399"/>
        <end position="416"/>
    </location>
</feature>
<dbReference type="Proteomes" id="UP000219331">
    <property type="component" value="Unassembled WGS sequence"/>
</dbReference>
<keyword evidence="3 5" id="KW-1133">Transmembrane helix</keyword>
<dbReference type="Gene3D" id="1.10.3720.10">
    <property type="entry name" value="MetI-like"/>
    <property type="match status" value="2"/>
</dbReference>
<evidence type="ECO:0000313" key="8">
    <source>
        <dbReference type="Proteomes" id="UP000219331"/>
    </source>
</evidence>
<keyword evidence="8" id="KW-1185">Reference proteome</keyword>
<dbReference type="RefSeq" id="WP_067219719.1">
    <property type="nucleotide sequence ID" value="NZ_MBQE01000002.1"/>
</dbReference>
<feature type="transmembrane region" description="Helical" evidence="5">
    <location>
        <begin position="123"/>
        <end position="142"/>
    </location>
</feature>
<feature type="domain" description="ABC transmembrane type-1" evidence="6">
    <location>
        <begin position="212"/>
        <end position="417"/>
    </location>
</feature>
<dbReference type="InterPro" id="IPR000515">
    <property type="entry name" value="MetI-like"/>
</dbReference>
<sequence length="723" mass="75865">MPRRSKARTVPDRDSIAMIDRFPVILAAAGLIGPAVLAYHADDGTRLAGALASGHVAPALGCLALVLAAGASLAGAQRASALAGAIGGTLALLAMILAGFFPALATGIGFAGTEVGRAIGPGAGILALALVALIAGAIARFGAFRNDRFVSVSVITIGALVVMFVFWPVLRMLSEAFHGESEARAAVFLDRLLQGDIWSLACLWSTARCGVAPNTVILGVLAAFFSTTLALGLALIAVRTNVRFPRAFDALAILPIITPPFVIGLALIVLFGRTGLITTALWDWFGIPRSRWLYGLPGVLLAQVLSQVPLSFLILVGSLKALSPTLEEAAQTLRATRTRILLTVTLPLLLPAIANTYLLAFVESLADFGNPLVLGGNFEVLSTKIFFAVVGAQHEPGRAAVLAMVLLAFTLAAFLVQMRLLANASFVTVSGKGDSGVPAALPKGLPAGLWSIIIPWIGLTIAVYSIVLIGGFVKDIGRFDMTPTLDHLRTGFLVEWTDNGLFWAGSAWDSFWTTVLVSAAAAPLTAIIGLLTAYVLARQKFRGRRSLEFLTMLSFAIPGTVIGVAYILAFNVPPVEITGTGFILIACFVFRNMPVGVRAGIAALSQIDPSLDEASATLRASTGRTLMTVVLPLMKPAIVATLIFSFVHAMTAVSAIIFLVTARYNMATAYIVGRVEAGEYSLAISYCAFMIVFMIAAIAAIRLLVGEARLGRRGSESIAAGGH</sequence>
<feature type="transmembrane region" description="Helical" evidence="5">
    <location>
        <begin position="250"/>
        <end position="272"/>
    </location>
</feature>
<dbReference type="SUPFAM" id="SSF161098">
    <property type="entry name" value="MetI-like"/>
    <property type="match status" value="2"/>
</dbReference>
<organism evidence="7 8">
    <name type="scientific">Stappia indica</name>
    <dbReference type="NCBI Taxonomy" id="538381"/>
    <lineage>
        <taxon>Bacteria</taxon>
        <taxon>Pseudomonadati</taxon>
        <taxon>Pseudomonadota</taxon>
        <taxon>Alphaproteobacteria</taxon>
        <taxon>Hyphomicrobiales</taxon>
        <taxon>Stappiaceae</taxon>
        <taxon>Stappia</taxon>
    </lineage>
</organism>